<dbReference type="OrthoDB" id="3766157at2759"/>
<feature type="region of interest" description="Disordered" evidence="1">
    <location>
        <begin position="24"/>
        <end position="46"/>
    </location>
</feature>
<reference evidence="3 4" key="1">
    <citation type="journal article" date="2012" name="PLoS Pathog.">
        <title>Diverse lifestyles and strategies of plant pathogenesis encoded in the genomes of eighteen Dothideomycetes fungi.</title>
        <authorList>
            <person name="Ohm R.A."/>
            <person name="Feau N."/>
            <person name="Henrissat B."/>
            <person name="Schoch C.L."/>
            <person name="Horwitz B.A."/>
            <person name="Barry K.W."/>
            <person name="Condon B.J."/>
            <person name="Copeland A.C."/>
            <person name="Dhillon B."/>
            <person name="Glaser F."/>
            <person name="Hesse C.N."/>
            <person name="Kosti I."/>
            <person name="LaButti K."/>
            <person name="Lindquist E.A."/>
            <person name="Lucas S."/>
            <person name="Salamov A.A."/>
            <person name="Bradshaw R.E."/>
            <person name="Ciuffetti L."/>
            <person name="Hamelin R.C."/>
            <person name="Kema G.H.J."/>
            <person name="Lawrence C."/>
            <person name="Scott J.A."/>
            <person name="Spatafora J.W."/>
            <person name="Turgeon B.G."/>
            <person name="de Wit P.J.G.M."/>
            <person name="Zhong S."/>
            <person name="Goodwin S.B."/>
            <person name="Grigoriev I.V."/>
        </authorList>
    </citation>
    <scope>NUCLEOTIDE SEQUENCE [LARGE SCALE GENOMIC DNA]</scope>
    <source>
        <strain evidence="4">28A</strain>
    </source>
</reference>
<keyword evidence="4" id="KW-1185">Reference proteome</keyword>
<dbReference type="Proteomes" id="UP000016935">
    <property type="component" value="Unassembled WGS sequence"/>
</dbReference>
<evidence type="ECO:0000256" key="2">
    <source>
        <dbReference type="SAM" id="SignalP"/>
    </source>
</evidence>
<feature type="signal peptide" evidence="2">
    <location>
        <begin position="1"/>
        <end position="16"/>
    </location>
</feature>
<dbReference type="AlphaFoldDB" id="R0KPQ0"/>
<dbReference type="RefSeq" id="XP_008021232.1">
    <property type="nucleotide sequence ID" value="XM_008023041.1"/>
</dbReference>
<keyword evidence="2" id="KW-0732">Signal</keyword>
<feature type="compositionally biased region" description="Polar residues" evidence="1">
    <location>
        <begin position="29"/>
        <end position="44"/>
    </location>
</feature>
<reference evidence="3 4" key="2">
    <citation type="journal article" date="2013" name="PLoS Genet.">
        <title>Comparative genome structure, secondary metabolite, and effector coding capacity across Cochliobolus pathogens.</title>
        <authorList>
            <person name="Condon B.J."/>
            <person name="Leng Y."/>
            <person name="Wu D."/>
            <person name="Bushley K.E."/>
            <person name="Ohm R.A."/>
            <person name="Otillar R."/>
            <person name="Martin J."/>
            <person name="Schackwitz W."/>
            <person name="Grimwood J."/>
            <person name="MohdZainudin N."/>
            <person name="Xue C."/>
            <person name="Wang R."/>
            <person name="Manning V.A."/>
            <person name="Dhillon B."/>
            <person name="Tu Z.J."/>
            <person name="Steffenson B.J."/>
            <person name="Salamov A."/>
            <person name="Sun H."/>
            <person name="Lowry S."/>
            <person name="LaButti K."/>
            <person name="Han J."/>
            <person name="Copeland A."/>
            <person name="Lindquist E."/>
            <person name="Barry K."/>
            <person name="Schmutz J."/>
            <person name="Baker S.E."/>
            <person name="Ciuffetti L.M."/>
            <person name="Grigoriev I.V."/>
            <person name="Zhong S."/>
            <person name="Turgeon B.G."/>
        </authorList>
    </citation>
    <scope>NUCLEOTIDE SEQUENCE [LARGE SCALE GENOMIC DNA]</scope>
    <source>
        <strain evidence="4">28A</strain>
    </source>
</reference>
<evidence type="ECO:0000313" key="3">
    <source>
        <dbReference type="EMBL" id="EOA91009.1"/>
    </source>
</evidence>
<sequence length="142" mass="15413">MLVAVALVGLLVLVNASPTVTDRKAVTGEQPSMSTQSVNQNNEENTYHCDDDPSAIACPAMDDCSAQGPLAIAKRDTPDTQAQENKRYECSKDHTGVLICRYGFCSTDHYCKKNTKCSDKCACCKKGRDILRDIGVFKDSSA</sequence>
<protein>
    <recommendedName>
        <fullName evidence="5">WAP domain-containing protein</fullName>
    </recommendedName>
</protein>
<proteinExistence type="predicted"/>
<organism evidence="3 4">
    <name type="scientific">Exserohilum turcicum (strain 28A)</name>
    <name type="common">Northern leaf blight fungus</name>
    <name type="synonym">Setosphaeria turcica</name>
    <dbReference type="NCBI Taxonomy" id="671987"/>
    <lineage>
        <taxon>Eukaryota</taxon>
        <taxon>Fungi</taxon>
        <taxon>Dikarya</taxon>
        <taxon>Ascomycota</taxon>
        <taxon>Pezizomycotina</taxon>
        <taxon>Dothideomycetes</taxon>
        <taxon>Pleosporomycetidae</taxon>
        <taxon>Pleosporales</taxon>
        <taxon>Pleosporineae</taxon>
        <taxon>Pleosporaceae</taxon>
        <taxon>Exserohilum</taxon>
    </lineage>
</organism>
<feature type="chain" id="PRO_5004344092" description="WAP domain-containing protein" evidence="2">
    <location>
        <begin position="17"/>
        <end position="142"/>
    </location>
</feature>
<dbReference type="GeneID" id="19402870"/>
<dbReference type="HOGENOM" id="CLU_1864957_0_0_1"/>
<evidence type="ECO:0000313" key="4">
    <source>
        <dbReference type="Proteomes" id="UP000016935"/>
    </source>
</evidence>
<evidence type="ECO:0008006" key="5">
    <source>
        <dbReference type="Google" id="ProtNLM"/>
    </source>
</evidence>
<dbReference type="EMBL" id="KB908482">
    <property type="protein sequence ID" value="EOA91009.1"/>
    <property type="molecule type" value="Genomic_DNA"/>
</dbReference>
<accession>R0KPQ0</accession>
<gene>
    <name evidence="3" type="ORF">SETTUDRAFT_25103</name>
</gene>
<name>R0KPQ0_EXST2</name>
<evidence type="ECO:0000256" key="1">
    <source>
        <dbReference type="SAM" id="MobiDB-lite"/>
    </source>
</evidence>